<dbReference type="EMBL" id="VEVP01000002">
    <property type="protein sequence ID" value="TNU96005.1"/>
    <property type="molecule type" value="Genomic_DNA"/>
</dbReference>
<evidence type="ECO:0000313" key="12">
    <source>
        <dbReference type="Proteomes" id="UP000312594"/>
    </source>
</evidence>
<dbReference type="EMBL" id="PPUQ01000002">
    <property type="protein sequence ID" value="RDC41060.1"/>
    <property type="molecule type" value="Genomic_DNA"/>
</dbReference>
<dbReference type="PANTHER" id="PTHR43741:SF4">
    <property type="entry name" value="FMN-DEPENDENT NADH:QUINONE OXIDOREDUCTASE"/>
    <property type="match status" value="1"/>
</dbReference>
<dbReference type="RefSeq" id="WP_009305984.1">
    <property type="nucleotide sequence ID" value="NZ_AP025575.1"/>
</dbReference>
<dbReference type="OMA" id="PYWDLSF"/>
<dbReference type="InterPro" id="IPR050104">
    <property type="entry name" value="FMN-dep_NADH:Q_OxRdtase_AzoR1"/>
</dbReference>
<dbReference type="Proteomes" id="UP000253970">
    <property type="component" value="Unassembled WGS sequence"/>
</dbReference>
<proteinExistence type="predicted"/>
<dbReference type="SUPFAM" id="SSF52218">
    <property type="entry name" value="Flavoproteins"/>
    <property type="match status" value="1"/>
</dbReference>
<comment type="caution">
    <text evidence="5">The sequence shown here is derived from an EMBL/GenBank/DDBJ whole genome shotgun (WGS) entry which is preliminary data.</text>
</comment>
<evidence type="ECO:0000313" key="7">
    <source>
        <dbReference type="EMBL" id="TNU96005.1"/>
    </source>
</evidence>
<dbReference type="EMBL" id="PPTY01000006">
    <property type="protein sequence ID" value="RDB86980.1"/>
    <property type="molecule type" value="Genomic_DNA"/>
</dbReference>
<dbReference type="Proteomes" id="UP000253752">
    <property type="component" value="Unassembled WGS sequence"/>
</dbReference>
<evidence type="ECO:0000313" key="3">
    <source>
        <dbReference type="EMBL" id="RDB69586.1"/>
    </source>
</evidence>
<dbReference type="GeneID" id="69509856"/>
<dbReference type="InterPro" id="IPR029039">
    <property type="entry name" value="Flavoprotein-like_sf"/>
</dbReference>
<dbReference type="PANTHER" id="PTHR43741">
    <property type="entry name" value="FMN-DEPENDENT NADH-AZOREDUCTASE 1"/>
    <property type="match status" value="1"/>
</dbReference>
<name>A0A369NBM8_EGGLN</name>
<dbReference type="AlphaFoldDB" id="A0A369NBM8"/>
<dbReference type="Pfam" id="PF02525">
    <property type="entry name" value="Flavodoxin_2"/>
    <property type="match status" value="1"/>
</dbReference>
<gene>
    <name evidence="6" type="ORF">C1853_02895</name>
    <name evidence="5" type="ORF">C1871_05395</name>
    <name evidence="4" type="ORF">C1872_06585</name>
    <name evidence="3" type="ORF">C1875_09620</name>
    <name evidence="7" type="ORF">FIC87_01290</name>
    <name evidence="2" type="ORF">GO726_05340</name>
</gene>
<evidence type="ECO:0000313" key="11">
    <source>
        <dbReference type="Proteomes" id="UP000253970"/>
    </source>
</evidence>
<protein>
    <submittedName>
        <fullName evidence="5">NAD(P)H dehydrogenase</fullName>
    </submittedName>
</protein>
<reference evidence="7" key="3">
    <citation type="submission" date="2019-06" db="EMBL/GenBank/DDBJ databases">
        <authorList>
            <person name="Bisanz J.E."/>
            <person name="Turnbaugh P.J."/>
        </authorList>
    </citation>
    <scope>NUCLEOTIDE SEQUENCE</scope>
    <source>
        <strain evidence="7">SECO-MT75m2</strain>
    </source>
</reference>
<evidence type="ECO:0000313" key="5">
    <source>
        <dbReference type="EMBL" id="RDB86980.1"/>
    </source>
</evidence>
<reference evidence="2 13" key="4">
    <citation type="submission" date="2019-11" db="EMBL/GenBank/DDBJ databases">
        <title>Whole genome shotgun sequencing (WGS) data from Adlercreutzia equolifaciens ResAG-91, Eggerthella lenta MRI-F36, MRI-F37, MRI-F40, ResAG-49, ResAG-88, ResAG-121, ResAG-145, and Gordonibacter sp. ResAG-5, ResAG-26, ResAG-43, ResAG-50, ResAG-59.</title>
        <authorList>
            <person name="Stoll D.A."/>
            <person name="Danylec N."/>
            <person name="Franz C.M.A.P."/>
            <person name="Huch M."/>
        </authorList>
    </citation>
    <scope>NUCLEOTIDE SEQUENCE [LARGE SCALE GENOMIC DNA]</scope>
    <source>
        <strain evidence="2 13">ResAG-88</strain>
    </source>
</reference>
<reference evidence="8 9" key="2">
    <citation type="journal article" date="2018" name="Elife">
        <title>Discovery and characterization of a prevalent human gut bacterial enzyme sufficient for the inactivation of a family of plant toxins.</title>
        <authorList>
            <person name="Koppel N."/>
            <person name="Bisanz J.E."/>
            <person name="Pandelia M.E."/>
            <person name="Turnbaugh P.J."/>
            <person name="Balskus E.P."/>
        </authorList>
    </citation>
    <scope>NUCLEOTIDE SEQUENCE [LARGE SCALE GENOMIC DNA]</scope>
    <source>
        <strain evidence="6 10">16A</strain>
        <strain evidence="5 9">FAA1-1-60AUCSF</strain>
        <strain evidence="4 8">MR1 #12</strain>
        <strain evidence="3 11">W1 BHI 6</strain>
    </source>
</reference>
<dbReference type="Proteomes" id="UP000312594">
    <property type="component" value="Unassembled WGS sequence"/>
</dbReference>
<evidence type="ECO:0000259" key="1">
    <source>
        <dbReference type="Pfam" id="PF02525"/>
    </source>
</evidence>
<organism evidence="5 9">
    <name type="scientific">Eggerthella lenta</name>
    <name type="common">Eubacterium lentum</name>
    <dbReference type="NCBI Taxonomy" id="84112"/>
    <lineage>
        <taxon>Bacteria</taxon>
        <taxon>Bacillati</taxon>
        <taxon>Actinomycetota</taxon>
        <taxon>Coriobacteriia</taxon>
        <taxon>Eggerthellales</taxon>
        <taxon>Eggerthellaceae</taxon>
        <taxon>Eggerthella</taxon>
    </lineage>
</organism>
<dbReference type="EMBL" id="PPTU01000013">
    <property type="protein sequence ID" value="RDB69586.1"/>
    <property type="molecule type" value="Genomic_DNA"/>
</dbReference>
<dbReference type="Gene3D" id="3.40.50.360">
    <property type="match status" value="1"/>
</dbReference>
<dbReference type="EMBL" id="PPTX01000008">
    <property type="protein sequence ID" value="RDB80057.1"/>
    <property type="molecule type" value="Genomic_DNA"/>
</dbReference>
<reference evidence="7 12" key="1">
    <citation type="journal article" date="2005" name="Appl. Environ. Microbiol.">
        <title>Intestinal bacterial communities that produce active estrogen-like compounds enterodiol and enterolactone in humans.</title>
        <authorList>
            <person name="Clavel T."/>
            <person name="Henderson G."/>
            <person name="Alpert C.A."/>
            <person name="Philippe C."/>
            <person name="Rigottier-Gois L."/>
            <person name="Dore J."/>
            <person name="Blaut M."/>
        </authorList>
    </citation>
    <scope>NUCLEOTIDE SEQUENCE [LARGE SCALE GENOMIC DNA]</scope>
    <source>
        <strain evidence="7 12">SECO-MT75m2</strain>
    </source>
</reference>
<dbReference type="EMBL" id="WPOM01000008">
    <property type="protein sequence ID" value="MVN32592.1"/>
    <property type="molecule type" value="Genomic_DNA"/>
</dbReference>
<dbReference type="InterPro" id="IPR003680">
    <property type="entry name" value="Flavodoxin_fold"/>
</dbReference>
<dbReference type="Proteomes" id="UP000253857">
    <property type="component" value="Unassembled WGS sequence"/>
</dbReference>
<evidence type="ECO:0000313" key="4">
    <source>
        <dbReference type="EMBL" id="RDB80057.1"/>
    </source>
</evidence>
<evidence type="ECO:0000313" key="2">
    <source>
        <dbReference type="EMBL" id="MVN32592.1"/>
    </source>
</evidence>
<dbReference type="Proteomes" id="UP000253915">
    <property type="component" value="Unassembled WGS sequence"/>
</dbReference>
<feature type="domain" description="Flavodoxin-like fold" evidence="1">
    <location>
        <begin position="1"/>
        <end position="184"/>
    </location>
</feature>
<evidence type="ECO:0000313" key="10">
    <source>
        <dbReference type="Proteomes" id="UP000253915"/>
    </source>
</evidence>
<sequence>MTTLFVNACMRGEASRTLALCREYLERFDDVVEVDVAALDLKPFDADRVAYRTEKQRAGEWDDPIFSLSRQFAEADDIVIGVPYWDLSFPAAFKTYLEHVSVCELTFHYTEDARCEGICKAKRITYITTCGGFVEGANFGYEYIVGIAKMFGIPEVRFVAAEGLDIVGIDVQEQMDKARAQMAKLD</sequence>
<evidence type="ECO:0000313" key="8">
    <source>
        <dbReference type="Proteomes" id="UP000253752"/>
    </source>
</evidence>
<evidence type="ECO:0000313" key="13">
    <source>
        <dbReference type="Proteomes" id="UP000436429"/>
    </source>
</evidence>
<accession>A0A369NBM8</accession>
<evidence type="ECO:0000313" key="9">
    <source>
        <dbReference type="Proteomes" id="UP000253857"/>
    </source>
</evidence>
<evidence type="ECO:0000313" key="6">
    <source>
        <dbReference type="EMBL" id="RDC41060.1"/>
    </source>
</evidence>
<dbReference type="Proteomes" id="UP000436429">
    <property type="component" value="Unassembled WGS sequence"/>
</dbReference>